<dbReference type="Proteomes" id="UP000245212">
    <property type="component" value="Unassembled WGS sequence"/>
</dbReference>
<keyword evidence="3" id="KW-0472">Membrane</keyword>
<evidence type="ECO:0000313" key="5">
    <source>
        <dbReference type="Proteomes" id="UP000245212"/>
    </source>
</evidence>
<sequence>MPCAGYVRRVAWRAVENVVRLGSDDRQRGYELLCHSADSQASGGCCQNCRLPQSCHAAKIEPRSVSKSGGRMQCMKSRQFHIARARWVRMARDERQSLMRRCASRRPRHGMDKMRLAGRVGSVVAGCMMLSACAGGWLETGLDDDVVPLAWQARSEAQGYAFDWSLSGDREVAPLQVFSGQDSVWLQFPEGMAVPAIFVADEAGERPVPHVVQSPYVVIAGDHRRLVLRGGTLRAEAQAAPR</sequence>
<comment type="caution">
    <text evidence="4">The sequence shown here is derived from an EMBL/GenBank/DDBJ whole genome shotgun (WGS) entry which is preliminary data.</text>
</comment>
<keyword evidence="3" id="KW-0812">Transmembrane</keyword>
<keyword evidence="3" id="KW-1133">Transmembrane helix</keyword>
<proteinExistence type="inferred from homology"/>
<protein>
    <submittedName>
        <fullName evidence="4">Uncharacterized protein</fullName>
    </submittedName>
</protein>
<dbReference type="Gene3D" id="2.60.40.2500">
    <property type="match status" value="1"/>
</dbReference>
<evidence type="ECO:0000256" key="3">
    <source>
        <dbReference type="SAM" id="Phobius"/>
    </source>
</evidence>
<gene>
    <name evidence="4" type="ORF">DD235_02615</name>
</gene>
<evidence type="ECO:0000256" key="1">
    <source>
        <dbReference type="ARBA" id="ARBA00006135"/>
    </source>
</evidence>
<dbReference type="AlphaFoldDB" id="A0A2V1K2Y0"/>
<dbReference type="InterPro" id="IPR038161">
    <property type="entry name" value="VirB9/CagX/TrbG_C_sf"/>
</dbReference>
<dbReference type="Pfam" id="PF03524">
    <property type="entry name" value="CagX"/>
    <property type="match status" value="1"/>
</dbReference>
<dbReference type="EMBL" id="QETA01000001">
    <property type="protein sequence ID" value="PWF25574.1"/>
    <property type="molecule type" value="Genomic_DNA"/>
</dbReference>
<accession>A0A2V1K2Y0</accession>
<feature type="transmembrane region" description="Helical" evidence="3">
    <location>
        <begin position="116"/>
        <end position="138"/>
    </location>
</feature>
<evidence type="ECO:0000313" key="4">
    <source>
        <dbReference type="EMBL" id="PWF25574.1"/>
    </source>
</evidence>
<dbReference type="CDD" id="cd06911">
    <property type="entry name" value="VirB9_CagX_TrbG"/>
    <property type="match status" value="1"/>
</dbReference>
<keyword evidence="2" id="KW-0732">Signal</keyword>
<comment type="similarity">
    <text evidence="1">Belongs to the TrbG/VirB9 family.</text>
</comment>
<evidence type="ECO:0000256" key="2">
    <source>
        <dbReference type="ARBA" id="ARBA00022729"/>
    </source>
</evidence>
<reference evidence="5" key="1">
    <citation type="submission" date="2018-05" db="EMBL/GenBank/DDBJ databases">
        <authorList>
            <person name="Li Y."/>
        </authorList>
    </citation>
    <scope>NUCLEOTIDE SEQUENCE [LARGE SCALE GENOMIC DNA]</scope>
    <source>
        <strain evidence="5">3d-2-2</strain>
    </source>
</reference>
<dbReference type="InterPro" id="IPR033645">
    <property type="entry name" value="VirB9/CagX/TrbG_C"/>
</dbReference>
<organism evidence="4 5">
    <name type="scientific">Corticimicrobacter populi</name>
    <dbReference type="NCBI Taxonomy" id="2175229"/>
    <lineage>
        <taxon>Bacteria</taxon>
        <taxon>Pseudomonadati</taxon>
        <taxon>Pseudomonadota</taxon>
        <taxon>Betaproteobacteria</taxon>
        <taxon>Burkholderiales</taxon>
        <taxon>Alcaligenaceae</taxon>
        <taxon>Corticimicrobacter</taxon>
    </lineage>
</organism>
<keyword evidence="5" id="KW-1185">Reference proteome</keyword>
<name>A0A2V1K2Y0_9BURK</name>
<dbReference type="InterPro" id="IPR010258">
    <property type="entry name" value="Conjugal_tfr_TrbG/VirB9/CagX"/>
</dbReference>